<dbReference type="InterPro" id="IPR016041">
    <property type="entry name" value="Ac-CoA_synth_d_su_TIM-brl"/>
</dbReference>
<dbReference type="InParanoid" id="Q74D79"/>
<feature type="transmembrane region" description="Helical" evidence="1">
    <location>
        <begin position="301"/>
        <end position="324"/>
    </location>
</feature>
<dbReference type="STRING" id="243231.GSU1440"/>
<feature type="transmembrane region" description="Helical" evidence="1">
    <location>
        <begin position="170"/>
        <end position="195"/>
    </location>
</feature>
<evidence type="ECO:0000313" key="4">
    <source>
        <dbReference type="Proteomes" id="UP000000577"/>
    </source>
</evidence>
<dbReference type="EnsemblBacteria" id="AAR34814">
    <property type="protein sequence ID" value="AAR34814"/>
    <property type="gene ID" value="GSU1440"/>
</dbReference>
<dbReference type="SMR" id="Q74D79"/>
<dbReference type="EMBL" id="AE017180">
    <property type="protein sequence ID" value="AAR34814.1"/>
    <property type="molecule type" value="Genomic_DNA"/>
</dbReference>
<gene>
    <name evidence="3" type="ordered locus">GSU1440</name>
</gene>
<dbReference type="HOGENOM" id="CLU_830865_0_0_7"/>
<protein>
    <recommendedName>
        <fullName evidence="2">CO dehydrogenase/acetyl-CoA synthase delta subunit TIM barrel domain-containing protein</fullName>
    </recommendedName>
</protein>
<proteinExistence type="predicted"/>
<dbReference type="Pfam" id="PF03599">
    <property type="entry name" value="CdhD"/>
    <property type="match status" value="1"/>
</dbReference>
<feature type="domain" description="CO dehydrogenase/acetyl-CoA synthase delta subunit TIM barrel" evidence="2">
    <location>
        <begin position="30"/>
        <end position="120"/>
    </location>
</feature>
<keyword evidence="1" id="KW-0812">Transmembrane</keyword>
<dbReference type="KEGG" id="gsu:GSU1440"/>
<feature type="transmembrane region" description="Helical" evidence="1">
    <location>
        <begin position="241"/>
        <end position="260"/>
    </location>
</feature>
<accession>Q74D79</accession>
<dbReference type="Proteomes" id="UP000000577">
    <property type="component" value="Chromosome"/>
</dbReference>
<keyword evidence="1" id="KW-0472">Membrane</keyword>
<feature type="transmembrane region" description="Helical" evidence="1">
    <location>
        <begin position="266"/>
        <end position="289"/>
    </location>
</feature>
<dbReference type="AlphaFoldDB" id="Q74D79"/>
<evidence type="ECO:0000256" key="1">
    <source>
        <dbReference type="SAM" id="Phobius"/>
    </source>
</evidence>
<feature type="transmembrane region" description="Helical" evidence="1">
    <location>
        <begin position="207"/>
        <end position="229"/>
    </location>
</feature>
<keyword evidence="1" id="KW-1133">Transmembrane helix</keyword>
<reference evidence="3 4" key="2">
    <citation type="journal article" date="2012" name="BMC Genomics">
        <title>Comparative genomic analysis of Geobacter sulfurreducens KN400, a strain with enhanced capacity for extracellular electron transfer and electricity production.</title>
        <authorList>
            <person name="Butler J.E."/>
            <person name="Young N.D."/>
            <person name="Aklujkar M."/>
            <person name="Lovley D.R."/>
        </authorList>
    </citation>
    <scope>NUCLEOTIDE SEQUENCE [LARGE SCALE GENOMIC DNA]</scope>
    <source>
        <strain evidence="4">ATCC 51573 / DSM 12127 / PCA</strain>
    </source>
</reference>
<reference evidence="3 4" key="1">
    <citation type="journal article" date="2003" name="Science">
        <title>Genome of Geobacter sulfurreducens: metal reduction in subsurface environments.</title>
        <authorList>
            <person name="Methe B.A."/>
            <person name="Nelson K.E."/>
            <person name="Eisen J.A."/>
            <person name="Paulsen I.T."/>
            <person name="Nelson W."/>
            <person name="Heidelberg J.F."/>
            <person name="Wu D."/>
            <person name="Wu M."/>
            <person name="Ward N."/>
            <person name="Beanan M.J."/>
            <person name="Dodson R.J."/>
            <person name="Madupu R."/>
            <person name="Brinkac L.M."/>
            <person name="Daugherty S.C."/>
            <person name="DeBoy R.T."/>
            <person name="Durkin A.S."/>
            <person name="Gwinn M."/>
            <person name="Kolonay J.F."/>
            <person name="Sullivan S.A."/>
            <person name="Haft D.H."/>
            <person name="Selengut J."/>
            <person name="Davidsen T.M."/>
            <person name="Zafar N."/>
            <person name="White O."/>
            <person name="Tran B."/>
            <person name="Romero C."/>
            <person name="Forberger H.A."/>
            <person name="Weidman J."/>
            <person name="Khouri H."/>
            <person name="Feldblyum T.V."/>
            <person name="Utterback T.R."/>
            <person name="Van Aken S.E."/>
            <person name="Lovley D.R."/>
            <person name="Fraser C.M."/>
        </authorList>
    </citation>
    <scope>NUCLEOTIDE SEQUENCE [LARGE SCALE GENOMIC DNA]</scope>
    <source>
        <strain evidence="4">ATCC 51573 / DSM 12127 / PCA</strain>
    </source>
</reference>
<dbReference type="Gene3D" id="3.40.50.11600">
    <property type="match status" value="1"/>
</dbReference>
<dbReference type="NCBIfam" id="NF040863">
    <property type="entry name" value="HgcA_corrinoid"/>
    <property type="match status" value="1"/>
</dbReference>
<organism evidence="3 4">
    <name type="scientific">Geobacter sulfurreducens (strain ATCC 51573 / DSM 12127 / PCA)</name>
    <dbReference type="NCBI Taxonomy" id="243231"/>
    <lineage>
        <taxon>Bacteria</taxon>
        <taxon>Pseudomonadati</taxon>
        <taxon>Thermodesulfobacteriota</taxon>
        <taxon>Desulfuromonadia</taxon>
        <taxon>Geobacterales</taxon>
        <taxon>Geobacteraceae</taxon>
        <taxon>Geobacter</taxon>
    </lineage>
</organism>
<dbReference type="OrthoDB" id="2079583at2"/>
<evidence type="ECO:0000313" key="3">
    <source>
        <dbReference type="EMBL" id="AAR34814.1"/>
    </source>
</evidence>
<name>Q74D79_GEOSL</name>
<evidence type="ECO:0000259" key="2">
    <source>
        <dbReference type="Pfam" id="PF03599"/>
    </source>
</evidence>
<dbReference type="eggNOG" id="COG1456">
    <property type="taxonomic scope" value="Bacteria"/>
</dbReference>
<keyword evidence="4" id="KW-1185">Reference proteome</keyword>
<sequence>MPVISTQLAMRDTLGAWQARWGIGRMSYLVPPGLYAIGAPGPGTPVVVTANYKMSYDSVRWELAGRDIWLLVLETHGINVWCAAGKGTFGTDEIVKRVGLTSLSRIVNHRTLLLPMLGAPGVAAHLVRQRTGFKVRYATIRAADLPAYLDNGMIATSAMRQLTFTTVERLVLTPIELVAACKWGLPVMALIVLAAGFSDGAFSPERAVPAAIAWGATIATGAVGAPLLLPWLPGRSFAVKGASLGLLLAALLVWSGRGMVSLHEVAALFFITPAVCSFLALTFTGSTPFTSRSGVKKEMRVALPVMTAALVAGLTSWLFGSFLLS</sequence>
<dbReference type="PATRIC" id="fig|243231.5.peg.1485"/>